<dbReference type="InterPro" id="IPR001709">
    <property type="entry name" value="Flavoprot_Pyr_Nucl_cyt_Rdtase"/>
</dbReference>
<dbReference type="InterPro" id="IPR001433">
    <property type="entry name" value="OxRdtase_FAD/NAD-bd"/>
</dbReference>
<reference evidence="6" key="1">
    <citation type="submission" date="2016-09" db="EMBL/GenBank/DDBJ databases">
        <title>The Complete Genome of Burkholderia sprentiae wsm5005.</title>
        <authorList>
            <person name="De Meyer S."/>
            <person name="Wang P."/>
            <person name="Terpolilli J."/>
        </authorList>
    </citation>
    <scope>NUCLEOTIDE SEQUENCE [LARGE SCALE GENOMIC DNA]</scope>
    <source>
        <strain evidence="6">WSM5005</strain>
    </source>
</reference>
<evidence type="ECO:0000259" key="5">
    <source>
        <dbReference type="PROSITE" id="PS51384"/>
    </source>
</evidence>
<dbReference type="Pfam" id="PF00111">
    <property type="entry name" value="Fer2"/>
    <property type="match status" value="1"/>
</dbReference>
<dbReference type="InterPro" id="IPR017927">
    <property type="entry name" value="FAD-bd_FR_type"/>
</dbReference>
<proteinExistence type="predicted"/>
<evidence type="ECO:0000313" key="6">
    <source>
        <dbReference type="EMBL" id="QXE07184.1"/>
    </source>
</evidence>
<dbReference type="Gene3D" id="3.40.50.80">
    <property type="entry name" value="Nucleotide-binding domain of ferredoxin-NADP reductase (FNR) module"/>
    <property type="match status" value="1"/>
</dbReference>
<feature type="domain" description="FAD-binding FR-type" evidence="5">
    <location>
        <begin position="7"/>
        <end position="107"/>
    </location>
</feature>
<dbReference type="PRINTS" id="PR00410">
    <property type="entry name" value="PHEHYDRXLASE"/>
</dbReference>
<dbReference type="InterPro" id="IPR012675">
    <property type="entry name" value="Beta-grasp_dom_sf"/>
</dbReference>
<comment type="cofactor">
    <cofactor evidence="1">
        <name>FAD</name>
        <dbReference type="ChEBI" id="CHEBI:57692"/>
    </cofactor>
</comment>
<keyword evidence="7" id="KW-1185">Reference proteome</keyword>
<dbReference type="PANTHER" id="PTHR47354:SF5">
    <property type="entry name" value="PROTEIN RFBI"/>
    <property type="match status" value="1"/>
</dbReference>
<dbReference type="AlphaFoldDB" id="A0A8F4KHX2"/>
<dbReference type="InterPro" id="IPR039261">
    <property type="entry name" value="FNR_nucleotide-bd"/>
</dbReference>
<organism evidence="6 7">
    <name type="scientific">Paraburkholderia sprentiae WSM5005</name>
    <dbReference type="NCBI Taxonomy" id="754502"/>
    <lineage>
        <taxon>Bacteria</taxon>
        <taxon>Pseudomonadati</taxon>
        <taxon>Pseudomonadota</taxon>
        <taxon>Betaproteobacteria</taxon>
        <taxon>Burkholderiales</taxon>
        <taxon>Burkholderiaceae</taxon>
        <taxon>Paraburkholderia</taxon>
    </lineage>
</organism>
<comment type="cofactor">
    <cofactor evidence="3">
        <name>[2Fe-2S] cluster</name>
        <dbReference type="ChEBI" id="CHEBI:190135"/>
    </cofactor>
</comment>
<dbReference type="Gene3D" id="2.40.30.10">
    <property type="entry name" value="Translation factors"/>
    <property type="match status" value="1"/>
</dbReference>
<evidence type="ECO:0000256" key="3">
    <source>
        <dbReference type="ARBA" id="ARBA00034078"/>
    </source>
</evidence>
<sequence length="368" mass="40241">MSSSVSAGEVQAQVESLERRGESVVILRLRPVDAPFAYTEGQYLSISVPGTAERRSYSMASRCHPDGAIDLHIRLHKDGLFSRMLREQIGAGSSLTFSGPYGNCVWSVPDTEAATVILLATGTGIAPLKAMVERHLPDAARNDVWLYWGAETPDDFYVADELQSLEQAFPYFHFIPVVRSENERWTGSKGFVQDVAASAHPDLRNAYVFACGAPAMIRSARDLLVSRNHLLADRYFFDAFEPSMFPRAASLNPYSVSSVAVVVSMPDQSVRSVRCPVGASLMLSLVSKNIIHAICGGNQSCGTCRVTIEGSAISRLPEITKSERRLLRALPDSGPFDRLSCQLNVAPEHEGMHITIPCGMFDQIVTSE</sequence>
<dbReference type="OrthoDB" id="9806195at2"/>
<dbReference type="InterPro" id="IPR050415">
    <property type="entry name" value="MRET"/>
</dbReference>
<accession>A0A8F4KHX2</accession>
<evidence type="ECO:0000259" key="4">
    <source>
        <dbReference type="PROSITE" id="PS51085"/>
    </source>
</evidence>
<dbReference type="EMBL" id="CP017561">
    <property type="protein sequence ID" value="QXE07184.1"/>
    <property type="molecule type" value="Genomic_DNA"/>
</dbReference>
<dbReference type="RefSeq" id="WP_082194626.1">
    <property type="nucleotide sequence ID" value="NZ_CP017561.2"/>
</dbReference>
<keyword evidence="2" id="KW-0408">Iron</keyword>
<dbReference type="PROSITE" id="PS51384">
    <property type="entry name" value="FAD_FR"/>
    <property type="match status" value="1"/>
</dbReference>
<evidence type="ECO:0000256" key="2">
    <source>
        <dbReference type="ARBA" id="ARBA00022714"/>
    </source>
</evidence>
<keyword evidence="2" id="KW-0479">Metal-binding</keyword>
<dbReference type="KEGG" id="pspw:BJG93_35145"/>
<dbReference type="GO" id="GO:0016491">
    <property type="term" value="F:oxidoreductase activity"/>
    <property type="evidence" value="ECO:0007669"/>
    <property type="project" value="InterPro"/>
</dbReference>
<dbReference type="InterPro" id="IPR001041">
    <property type="entry name" value="2Fe-2S_ferredoxin-type"/>
</dbReference>
<dbReference type="PRINTS" id="PR00371">
    <property type="entry name" value="FPNCR"/>
</dbReference>
<dbReference type="GO" id="GO:0051537">
    <property type="term" value="F:2 iron, 2 sulfur cluster binding"/>
    <property type="evidence" value="ECO:0007669"/>
    <property type="project" value="UniProtKB-KW"/>
</dbReference>
<dbReference type="SUPFAM" id="SSF63380">
    <property type="entry name" value="Riboflavin synthase domain-like"/>
    <property type="match status" value="1"/>
</dbReference>
<name>A0A8F4KHX2_9BURK</name>
<dbReference type="InterPro" id="IPR008333">
    <property type="entry name" value="Cbr1-like_FAD-bd_dom"/>
</dbReference>
<dbReference type="SUPFAM" id="SSF54292">
    <property type="entry name" value="2Fe-2S ferredoxin-like"/>
    <property type="match status" value="1"/>
</dbReference>
<dbReference type="SUPFAM" id="SSF52343">
    <property type="entry name" value="Ferredoxin reductase-like, C-terminal NADP-linked domain"/>
    <property type="match status" value="1"/>
</dbReference>
<protein>
    <submittedName>
        <fullName evidence="6">2Fe-2S iron-sulfur cluster binding domain-containing protein</fullName>
    </submittedName>
</protein>
<dbReference type="Proteomes" id="UP000179860">
    <property type="component" value="Chromosome 1"/>
</dbReference>
<dbReference type="PROSITE" id="PS51085">
    <property type="entry name" value="2FE2S_FER_2"/>
    <property type="match status" value="1"/>
</dbReference>
<keyword evidence="2" id="KW-0411">Iron-sulfur</keyword>
<dbReference type="Pfam" id="PF00175">
    <property type="entry name" value="NAD_binding_1"/>
    <property type="match status" value="1"/>
</dbReference>
<dbReference type="InterPro" id="IPR036010">
    <property type="entry name" value="2Fe-2S_ferredoxin-like_sf"/>
</dbReference>
<dbReference type="PANTHER" id="PTHR47354">
    <property type="entry name" value="NADH OXIDOREDUCTASE HCR"/>
    <property type="match status" value="1"/>
</dbReference>
<keyword evidence="2" id="KW-0001">2Fe-2S</keyword>
<evidence type="ECO:0000313" key="7">
    <source>
        <dbReference type="Proteomes" id="UP000179860"/>
    </source>
</evidence>
<dbReference type="Pfam" id="PF00970">
    <property type="entry name" value="FAD_binding_6"/>
    <property type="match status" value="1"/>
</dbReference>
<dbReference type="Gene3D" id="3.10.20.30">
    <property type="match status" value="1"/>
</dbReference>
<evidence type="ECO:0000256" key="1">
    <source>
        <dbReference type="ARBA" id="ARBA00001974"/>
    </source>
</evidence>
<dbReference type="InterPro" id="IPR017938">
    <property type="entry name" value="Riboflavin_synthase-like_b-brl"/>
</dbReference>
<gene>
    <name evidence="6" type="ORF">BJG93_35145</name>
</gene>
<dbReference type="CDD" id="cd00207">
    <property type="entry name" value="fer2"/>
    <property type="match status" value="1"/>
</dbReference>
<feature type="domain" description="2Fe-2S ferredoxin-type" evidence="4">
    <location>
        <begin position="259"/>
        <end position="360"/>
    </location>
</feature>